<dbReference type="EC" id="2.1.1.-" evidence="8"/>
<sequence>MNVVPIDMPDTLSIIYDRGLVGVYHDWCESFNTYPRTYDLLHSSYLLGNLTRRCDMVEIVAEIDRILRPGGYLLVQDTTDTIKKLKPILESLHWSLTLHQNQFLVCKKGFWRPSS</sequence>
<dbReference type="GO" id="GO:0032259">
    <property type="term" value="P:methylation"/>
    <property type="evidence" value="ECO:0007669"/>
    <property type="project" value="UniProtKB-KW"/>
</dbReference>
<dbReference type="AlphaFoldDB" id="A0A803QT14"/>
<reference evidence="9" key="1">
    <citation type="submission" date="2018-11" db="EMBL/GenBank/DDBJ databases">
        <authorList>
            <person name="Grassa J C."/>
        </authorList>
    </citation>
    <scope>NUCLEOTIDE SEQUENCE [LARGE SCALE GENOMIC DNA]</scope>
</reference>
<dbReference type="PANTHER" id="PTHR10108">
    <property type="entry name" value="SAM-DEPENDENT METHYLTRANSFERASE"/>
    <property type="match status" value="1"/>
</dbReference>
<evidence type="ECO:0000256" key="8">
    <source>
        <dbReference type="RuleBase" id="RU366043"/>
    </source>
</evidence>
<proteinExistence type="inferred from homology"/>
<dbReference type="Pfam" id="PF03141">
    <property type="entry name" value="Methyltransf_29"/>
    <property type="match status" value="1"/>
</dbReference>
<evidence type="ECO:0000256" key="4">
    <source>
        <dbReference type="ARBA" id="ARBA00022679"/>
    </source>
</evidence>
<evidence type="ECO:0000256" key="6">
    <source>
        <dbReference type="ARBA" id="ARBA00023180"/>
    </source>
</evidence>
<dbReference type="InterPro" id="IPR029063">
    <property type="entry name" value="SAM-dependent_MTases_sf"/>
</dbReference>
<keyword evidence="5 8" id="KW-0812">Transmembrane</keyword>
<evidence type="ECO:0000256" key="2">
    <source>
        <dbReference type="ARBA" id="ARBA00008361"/>
    </source>
</evidence>
<dbReference type="InterPro" id="IPR004159">
    <property type="entry name" value="Put_SAM_MeTrfase"/>
</dbReference>
<organism evidence="9 10">
    <name type="scientific">Cannabis sativa</name>
    <name type="common">Hemp</name>
    <name type="synonym">Marijuana</name>
    <dbReference type="NCBI Taxonomy" id="3483"/>
    <lineage>
        <taxon>Eukaryota</taxon>
        <taxon>Viridiplantae</taxon>
        <taxon>Streptophyta</taxon>
        <taxon>Embryophyta</taxon>
        <taxon>Tracheophyta</taxon>
        <taxon>Spermatophyta</taxon>
        <taxon>Magnoliopsida</taxon>
        <taxon>eudicotyledons</taxon>
        <taxon>Gunneridae</taxon>
        <taxon>Pentapetalae</taxon>
        <taxon>rosids</taxon>
        <taxon>fabids</taxon>
        <taxon>Rosales</taxon>
        <taxon>Cannabaceae</taxon>
        <taxon>Cannabis</taxon>
    </lineage>
</organism>
<dbReference type="SUPFAM" id="SSF53335">
    <property type="entry name" value="S-adenosyl-L-methionine-dependent methyltransferases"/>
    <property type="match status" value="1"/>
</dbReference>
<evidence type="ECO:0000256" key="1">
    <source>
        <dbReference type="ARBA" id="ARBA00004606"/>
    </source>
</evidence>
<keyword evidence="4 8" id="KW-0808">Transferase</keyword>
<keyword evidence="3 8" id="KW-0489">Methyltransferase</keyword>
<keyword evidence="6 8" id="KW-0325">Glycoprotein</keyword>
<comment type="similarity">
    <text evidence="2 8">Belongs to the methyltransferase superfamily.</text>
</comment>
<dbReference type="GO" id="GO:0008168">
    <property type="term" value="F:methyltransferase activity"/>
    <property type="evidence" value="ECO:0007669"/>
    <property type="project" value="UniProtKB-UniRule"/>
</dbReference>
<accession>A0A803QT14</accession>
<evidence type="ECO:0000256" key="5">
    <source>
        <dbReference type="ARBA" id="ARBA00022968"/>
    </source>
</evidence>
<dbReference type="GO" id="GO:0005802">
    <property type="term" value="C:trans-Golgi network"/>
    <property type="evidence" value="ECO:0007669"/>
    <property type="project" value="TreeGrafter"/>
</dbReference>
<dbReference type="PANTHER" id="PTHR10108:SF887">
    <property type="entry name" value="METHYLTRANSFERASE PMT22-RELATED"/>
    <property type="match status" value="1"/>
</dbReference>
<keyword evidence="10" id="KW-1185">Reference proteome</keyword>
<reference evidence="9" key="2">
    <citation type="submission" date="2021-03" db="UniProtKB">
        <authorList>
            <consortium name="EnsemblPlants"/>
        </authorList>
    </citation>
    <scope>IDENTIFICATION</scope>
</reference>
<evidence type="ECO:0000313" key="9">
    <source>
        <dbReference type="EnsemblPlants" id="cds.novel_model_1047_5bd9a17a"/>
    </source>
</evidence>
<evidence type="ECO:0000256" key="7">
    <source>
        <dbReference type="ARBA" id="ARBA00037847"/>
    </source>
</evidence>
<dbReference type="EMBL" id="UZAU01000172">
    <property type="status" value="NOT_ANNOTATED_CDS"/>
    <property type="molecule type" value="Genomic_DNA"/>
</dbReference>
<evidence type="ECO:0000313" key="10">
    <source>
        <dbReference type="Proteomes" id="UP000596661"/>
    </source>
</evidence>
<dbReference type="EnsemblPlants" id="novel_model_1047_5bd9a17a">
    <property type="protein sequence ID" value="cds.novel_model_1047_5bd9a17a"/>
    <property type="gene ID" value="novel_gene_592_5bd9a17a"/>
</dbReference>
<protein>
    <recommendedName>
        <fullName evidence="8">Methyltransferase</fullName>
        <ecNumber evidence="8">2.1.1.-</ecNumber>
    </recommendedName>
</protein>
<comment type="subcellular location">
    <subcellularLocation>
        <location evidence="7">Endomembrane system</location>
        <topology evidence="7">Single-pass membrane protein</topology>
    </subcellularLocation>
    <subcellularLocation>
        <location evidence="1 8">Membrane</location>
        <topology evidence="1 8">Single-pass type II membrane protein</topology>
    </subcellularLocation>
</comment>
<dbReference type="Gramene" id="novel_model_1047_5bd9a17a">
    <property type="protein sequence ID" value="cds.novel_model_1047_5bd9a17a"/>
    <property type="gene ID" value="novel_gene_592_5bd9a17a"/>
</dbReference>
<dbReference type="Gene3D" id="3.40.50.150">
    <property type="entry name" value="Vaccinia Virus protein VP39"/>
    <property type="match status" value="1"/>
</dbReference>
<keyword evidence="5 8" id="KW-0735">Signal-anchor</keyword>
<dbReference type="Proteomes" id="UP000596661">
    <property type="component" value="Chromosome 2"/>
</dbReference>
<evidence type="ECO:0000256" key="3">
    <source>
        <dbReference type="ARBA" id="ARBA00022603"/>
    </source>
</evidence>
<name>A0A803QT14_CANSA</name>
<dbReference type="GO" id="GO:0005768">
    <property type="term" value="C:endosome"/>
    <property type="evidence" value="ECO:0007669"/>
    <property type="project" value="TreeGrafter"/>
</dbReference>
<dbReference type="OMA" id="SICHIQI"/>
<dbReference type="GO" id="GO:0016020">
    <property type="term" value="C:membrane"/>
    <property type="evidence" value="ECO:0007669"/>
    <property type="project" value="UniProtKB-SubCell"/>
</dbReference>